<keyword evidence="2" id="KW-0560">Oxidoreductase</keyword>
<dbReference type="NCBIfam" id="TIGR01780">
    <property type="entry name" value="SSADH"/>
    <property type="match status" value="1"/>
</dbReference>
<keyword evidence="3" id="KW-0558">Oxidation</keyword>
<evidence type="ECO:0000313" key="5">
    <source>
        <dbReference type="EMBL" id="RDD61837.1"/>
    </source>
</evidence>
<dbReference type="RefSeq" id="WP_114582379.1">
    <property type="nucleotide sequence ID" value="NZ_QPMH01000009.1"/>
</dbReference>
<gene>
    <name evidence="5" type="ORF">DRB17_11505</name>
</gene>
<dbReference type="Gene3D" id="3.40.605.10">
    <property type="entry name" value="Aldehyde Dehydrogenase, Chain A, domain 1"/>
    <property type="match status" value="1"/>
</dbReference>
<dbReference type="FunFam" id="3.40.605.10:FF:000005">
    <property type="entry name" value="Succinate-semialdehyde dehydrogenase I"/>
    <property type="match status" value="1"/>
</dbReference>
<dbReference type="FunFam" id="3.40.309.10:FF:000004">
    <property type="entry name" value="Succinate-semialdehyde dehydrogenase I"/>
    <property type="match status" value="1"/>
</dbReference>
<evidence type="ECO:0000256" key="3">
    <source>
        <dbReference type="ARBA" id="ARBA00023097"/>
    </source>
</evidence>
<dbReference type="InterPro" id="IPR010102">
    <property type="entry name" value="Succ_semiAld_DH"/>
</dbReference>
<dbReference type="Gene3D" id="3.40.309.10">
    <property type="entry name" value="Aldehyde Dehydrogenase, Chain A, domain 2"/>
    <property type="match status" value="1"/>
</dbReference>
<dbReference type="AlphaFoldDB" id="A0A369TCE5"/>
<keyword evidence="6" id="KW-1185">Reference proteome</keyword>
<reference evidence="5 6" key="1">
    <citation type="submission" date="2018-07" db="EMBL/GenBank/DDBJ databases">
        <title>Venubactetium sediminum gen. nov., sp. nov., isolated from a marine solar saltern.</title>
        <authorList>
            <person name="Wang S."/>
        </authorList>
    </citation>
    <scope>NUCLEOTIDE SEQUENCE [LARGE SCALE GENOMIC DNA]</scope>
    <source>
        <strain evidence="5 6">WD2A32</strain>
    </source>
</reference>
<evidence type="ECO:0000256" key="2">
    <source>
        <dbReference type="ARBA" id="ARBA00023002"/>
    </source>
</evidence>
<dbReference type="InterPro" id="IPR015590">
    <property type="entry name" value="Aldehyde_DH_dom"/>
</dbReference>
<protein>
    <submittedName>
        <fullName evidence="5">NAD-dependent succinate-semialdehyde dehydrogenase</fullName>
    </submittedName>
</protein>
<evidence type="ECO:0000256" key="1">
    <source>
        <dbReference type="ARBA" id="ARBA00009986"/>
    </source>
</evidence>
<dbReference type="InterPro" id="IPR016162">
    <property type="entry name" value="Ald_DH_N"/>
</dbReference>
<dbReference type="PANTHER" id="PTHR43353">
    <property type="entry name" value="SUCCINATE-SEMIALDEHYDE DEHYDROGENASE, MITOCHONDRIAL"/>
    <property type="match status" value="1"/>
</dbReference>
<dbReference type="Pfam" id="PF00171">
    <property type="entry name" value="Aldedh"/>
    <property type="match status" value="1"/>
</dbReference>
<dbReference type="InterPro" id="IPR016160">
    <property type="entry name" value="Ald_DH_CS_CYS"/>
</dbReference>
<dbReference type="EMBL" id="QPMH01000009">
    <property type="protein sequence ID" value="RDD61837.1"/>
    <property type="molecule type" value="Genomic_DNA"/>
</dbReference>
<dbReference type="GO" id="GO:0009450">
    <property type="term" value="P:gamma-aminobutyric acid catabolic process"/>
    <property type="evidence" value="ECO:0007669"/>
    <property type="project" value="InterPro"/>
</dbReference>
<dbReference type="SUPFAM" id="SSF53720">
    <property type="entry name" value="ALDH-like"/>
    <property type="match status" value="1"/>
</dbReference>
<dbReference type="GO" id="GO:0004777">
    <property type="term" value="F:succinate-semialdehyde dehydrogenase (NAD+) activity"/>
    <property type="evidence" value="ECO:0007669"/>
    <property type="project" value="TreeGrafter"/>
</dbReference>
<comment type="caution">
    <text evidence="5">The sequence shown here is derived from an EMBL/GenBank/DDBJ whole genome shotgun (WGS) entry which is preliminary data.</text>
</comment>
<dbReference type="InterPro" id="IPR016161">
    <property type="entry name" value="Ald_DH/histidinol_DH"/>
</dbReference>
<feature type="domain" description="Aldehyde dehydrogenase" evidence="4">
    <location>
        <begin position="29"/>
        <end position="488"/>
    </location>
</feature>
<dbReference type="FunFam" id="3.40.605.10:FF:000026">
    <property type="entry name" value="Aldehyde dehydrogenase, putative"/>
    <property type="match status" value="1"/>
</dbReference>
<organism evidence="5 6">
    <name type="scientific">Ferruginivarius sediminum</name>
    <dbReference type="NCBI Taxonomy" id="2661937"/>
    <lineage>
        <taxon>Bacteria</taxon>
        <taxon>Pseudomonadati</taxon>
        <taxon>Pseudomonadota</taxon>
        <taxon>Alphaproteobacteria</taxon>
        <taxon>Rhodospirillales</taxon>
        <taxon>Rhodospirillaceae</taxon>
        <taxon>Ferruginivarius</taxon>
    </lineage>
</organism>
<dbReference type="GO" id="GO:0005829">
    <property type="term" value="C:cytosol"/>
    <property type="evidence" value="ECO:0007669"/>
    <property type="project" value="TreeGrafter"/>
</dbReference>
<dbReference type="PANTHER" id="PTHR43353:SF5">
    <property type="entry name" value="SUCCINATE-SEMIALDEHYDE DEHYDROGENASE, MITOCHONDRIAL"/>
    <property type="match status" value="1"/>
</dbReference>
<dbReference type="InterPro" id="IPR050740">
    <property type="entry name" value="Aldehyde_DH_Superfamily"/>
</dbReference>
<evidence type="ECO:0000259" key="4">
    <source>
        <dbReference type="Pfam" id="PF00171"/>
    </source>
</evidence>
<dbReference type="PROSITE" id="PS00070">
    <property type="entry name" value="ALDEHYDE_DEHYDR_CYS"/>
    <property type="match status" value="1"/>
</dbReference>
<dbReference type="CDD" id="cd07103">
    <property type="entry name" value="ALDH_F5_SSADH_GabD"/>
    <property type="match status" value="1"/>
</dbReference>
<sequence length="495" mass="53549">MSQVLQHAKSFRLRDSSLWREQAYLAGDWADADGKGRLAVTNPADGRELGWVPNMGQAETERAIEAAASAYPAWRAMLAKDRGAILQRWGELMMENQEDLAVIMTLEQGKPVWESRGEIAYAASFLTWFAAEAERAYGDTIPTHLEGRKLFAQREPVGVTAAITPWNFPSAMITRKAGAALAAGCPMVVRPATETPYSALALGELATRAGVPKGVLSILTGSARRIGQVLCDSTTVRKISFTGSTEVGRILLAQSAETVKKVSMELGGHAPFLVFEDADLDLAVDGAMNGKFQTTGQDCLAVNRFYIHERLYDSFAERFAAQVKQLKVGNGLEGDVDQGPLMNEGAVEKCEAHIKDAVDKGAVVLAGGGRHELGGLFFQPTVLGNVTPDMAIAKEETFGPVAALMKFSDEDEVLRQANSVEFGLASYVYTENYRRIWRVSDALEYGMVGVNCSKITGAPIPFGGVKQSGLGREGSKYGIDDYTELKYVCLGGLDR</sequence>
<proteinExistence type="inferred from homology"/>
<evidence type="ECO:0000313" key="6">
    <source>
        <dbReference type="Proteomes" id="UP000253941"/>
    </source>
</evidence>
<dbReference type="Proteomes" id="UP000253941">
    <property type="component" value="Unassembled WGS sequence"/>
</dbReference>
<comment type="similarity">
    <text evidence="1">Belongs to the aldehyde dehydrogenase family.</text>
</comment>
<accession>A0A369TCE5</accession>
<dbReference type="InterPro" id="IPR016163">
    <property type="entry name" value="Ald_DH_C"/>
</dbReference>
<name>A0A369TCE5_9PROT</name>